<dbReference type="Gene3D" id="1.20.1280.50">
    <property type="match status" value="1"/>
</dbReference>
<dbReference type="EMBL" id="CM001223">
    <property type="protein sequence ID" value="KEH22900.1"/>
    <property type="molecule type" value="Genomic_DNA"/>
</dbReference>
<organism evidence="2 5">
    <name type="scientific">Medicago truncatula</name>
    <name type="common">Barrel medic</name>
    <name type="synonym">Medicago tribuloides</name>
    <dbReference type="NCBI Taxonomy" id="3880"/>
    <lineage>
        <taxon>Eukaryota</taxon>
        <taxon>Viridiplantae</taxon>
        <taxon>Streptophyta</taxon>
        <taxon>Embryophyta</taxon>
        <taxon>Tracheophyta</taxon>
        <taxon>Spermatophyta</taxon>
        <taxon>Magnoliopsida</taxon>
        <taxon>eudicotyledons</taxon>
        <taxon>Gunneridae</taxon>
        <taxon>Pentapetalae</taxon>
        <taxon>rosids</taxon>
        <taxon>fabids</taxon>
        <taxon>Fabales</taxon>
        <taxon>Fabaceae</taxon>
        <taxon>Papilionoideae</taxon>
        <taxon>50 kb inversion clade</taxon>
        <taxon>NPAAA clade</taxon>
        <taxon>Hologalegina</taxon>
        <taxon>IRL clade</taxon>
        <taxon>Trifolieae</taxon>
        <taxon>Medicago</taxon>
    </lineage>
</organism>
<keyword evidence="5" id="KW-1185">Reference proteome</keyword>
<sequence length="398" mass="46651">MNTIRPKLWRRCHRQSSPSQASPLPDELIYEILSWLTVKLLMQLKCVSKSWKTIISDPKFAKMHLNRSARNPQLSTEFWIDDCDYSFVHFPLAHLLENRSITLPKDPYHQLWDNVVPNILGSCNGLLFLRGYDHDEGTKFRRVLCRFWNPATRTISDILRTDFSWDDWEFHPFVFGYDNSTDTYKVVALNSEGNDVRVFTLGDNVWRTIKSFPEDTLPLSSNYGIYNGAYLNCTVNWLACMRDHWIDNRVPKYVIVSLDLGTETYSQMLLPEPFDEKLSNVPEHVCVLKGVLCFYHDIKGTDFIIWQMEEFGDEKSWTQLVQFSYQNIGVNYEIFRSSLLILRPLHLSENGDTLVLKSNQEDRAILYNRITNKAKKTRINRKIHWLMVDYVESLVSPS</sequence>
<evidence type="ECO:0000313" key="2">
    <source>
        <dbReference type="EMBL" id="KEH22900.1"/>
    </source>
</evidence>
<proteinExistence type="predicted"/>
<dbReference type="InterPro" id="IPR017451">
    <property type="entry name" value="F-box-assoc_interact_dom"/>
</dbReference>
<dbReference type="InterPro" id="IPR050796">
    <property type="entry name" value="SCF_F-box_component"/>
</dbReference>
<reference evidence="4" key="3">
    <citation type="submission" date="2015-04" db="UniProtKB">
        <authorList>
            <consortium name="EnsemblPlants"/>
        </authorList>
    </citation>
    <scope>IDENTIFICATION</scope>
    <source>
        <strain evidence="4">cv. Jemalong A17</strain>
    </source>
</reference>
<dbReference type="SUPFAM" id="SSF81383">
    <property type="entry name" value="F-box domain"/>
    <property type="match status" value="1"/>
</dbReference>
<name>A0A072UAQ9_MEDTR</name>
<dbReference type="STRING" id="3880.A0A072UAQ9"/>
<dbReference type="KEGG" id="mtr:25498495"/>
<feature type="domain" description="F-box" evidence="1">
    <location>
        <begin position="18"/>
        <end position="63"/>
    </location>
</feature>
<dbReference type="NCBIfam" id="TIGR01640">
    <property type="entry name" value="F_box_assoc_1"/>
    <property type="match status" value="1"/>
</dbReference>
<dbReference type="AlphaFoldDB" id="A0A072UAQ9"/>
<reference evidence="6" key="4">
    <citation type="journal article" date="2018" name="Nat. Plants">
        <title>Whole-genome landscape of Medicago truncatula symbiotic genes.</title>
        <authorList>
            <person name="Pecrix Y."/>
            <person name="Staton S.E."/>
            <person name="Sallet E."/>
            <person name="Lelandais-Briere C."/>
            <person name="Moreau S."/>
            <person name="Carrere S."/>
            <person name="Blein T."/>
            <person name="Jardinaud M.F."/>
            <person name="Latrasse D."/>
            <person name="Zouine M."/>
            <person name="Zahm M."/>
            <person name="Kreplak J."/>
            <person name="Mayjonade B."/>
            <person name="Satge C."/>
            <person name="Perez M."/>
            <person name="Cauet S."/>
            <person name="Marande W."/>
            <person name="Chantry-Darmon C."/>
            <person name="Lopez-Roques C."/>
            <person name="Bouchez O."/>
            <person name="Berard A."/>
            <person name="Debelle F."/>
            <person name="Munos S."/>
            <person name="Bendahmane A."/>
            <person name="Berges H."/>
            <person name="Niebel A."/>
            <person name="Buitink J."/>
            <person name="Frugier F."/>
            <person name="Benhamed M."/>
            <person name="Crespi M."/>
            <person name="Gouzy J."/>
            <person name="Gamas P."/>
        </authorList>
    </citation>
    <scope>NUCLEOTIDE SEQUENCE [LARGE SCALE GENOMIC DNA]</scope>
    <source>
        <strain evidence="6">cv. Jemalong A17</strain>
    </source>
</reference>
<dbReference type="PANTHER" id="PTHR31672">
    <property type="entry name" value="BNACNNG10540D PROTEIN"/>
    <property type="match status" value="1"/>
</dbReference>
<dbReference type="SMART" id="SM00256">
    <property type="entry name" value="FBOX"/>
    <property type="match status" value="1"/>
</dbReference>
<dbReference type="InterPro" id="IPR013187">
    <property type="entry name" value="F-box-assoc_dom_typ3"/>
</dbReference>
<evidence type="ECO:0000259" key="1">
    <source>
        <dbReference type="PROSITE" id="PS50181"/>
    </source>
</evidence>
<dbReference type="HOGENOM" id="CLU_027176_0_1_1"/>
<reference evidence="2 5" key="2">
    <citation type="journal article" date="2014" name="BMC Genomics">
        <title>An improved genome release (version Mt4.0) for the model legume Medicago truncatula.</title>
        <authorList>
            <person name="Tang H."/>
            <person name="Krishnakumar V."/>
            <person name="Bidwell S."/>
            <person name="Rosen B."/>
            <person name="Chan A."/>
            <person name="Zhou S."/>
            <person name="Gentzbittel L."/>
            <person name="Childs K.L."/>
            <person name="Yandell M."/>
            <person name="Gundlach H."/>
            <person name="Mayer K.F."/>
            <person name="Schwartz D.C."/>
            <person name="Town C.D."/>
        </authorList>
    </citation>
    <scope>GENOME REANNOTATION</scope>
    <source>
        <strain evidence="2">A17</strain>
        <strain evidence="4 5">cv. Jemalong A17</strain>
    </source>
</reference>
<dbReference type="Pfam" id="PF00646">
    <property type="entry name" value="F-box"/>
    <property type="match status" value="1"/>
</dbReference>
<dbReference type="CDD" id="cd22157">
    <property type="entry name" value="F-box_AtFBW1-like"/>
    <property type="match status" value="1"/>
</dbReference>
<dbReference type="OrthoDB" id="687122at2759"/>
<gene>
    <name evidence="4" type="primary">25498495</name>
    <name evidence="2" type="ordered locus">MTR_7g062100</name>
    <name evidence="3" type="ORF">MtrunA17_Chr7g0238881</name>
</gene>
<dbReference type="Proteomes" id="UP000002051">
    <property type="component" value="Unassembled WGS sequence"/>
</dbReference>
<evidence type="ECO:0000313" key="4">
    <source>
        <dbReference type="EnsemblPlants" id="KEH22900"/>
    </source>
</evidence>
<reference evidence="3" key="5">
    <citation type="journal article" date="2018" name="Nat. Plants">
        <title>Whole-genome landscape of Medicago truncatula symbiotic genes.</title>
        <authorList>
            <person name="Pecrix Y."/>
            <person name="Gamas P."/>
            <person name="Carrere S."/>
        </authorList>
    </citation>
    <scope>NUCLEOTIDE SEQUENCE</scope>
    <source>
        <tissue evidence="3">Leaves</tissue>
    </source>
</reference>
<dbReference type="Pfam" id="PF08268">
    <property type="entry name" value="FBA_3"/>
    <property type="match status" value="1"/>
</dbReference>
<evidence type="ECO:0000313" key="6">
    <source>
        <dbReference type="Proteomes" id="UP000265566"/>
    </source>
</evidence>
<reference evidence="2 5" key="1">
    <citation type="journal article" date="2011" name="Nature">
        <title>The Medicago genome provides insight into the evolution of rhizobial symbioses.</title>
        <authorList>
            <person name="Young N.D."/>
            <person name="Debelle F."/>
            <person name="Oldroyd G.E."/>
            <person name="Geurts R."/>
            <person name="Cannon S.B."/>
            <person name="Udvardi M.K."/>
            <person name="Benedito V.A."/>
            <person name="Mayer K.F."/>
            <person name="Gouzy J."/>
            <person name="Schoof H."/>
            <person name="Van de Peer Y."/>
            <person name="Proost S."/>
            <person name="Cook D.R."/>
            <person name="Meyers B.C."/>
            <person name="Spannagl M."/>
            <person name="Cheung F."/>
            <person name="De Mita S."/>
            <person name="Krishnakumar V."/>
            <person name="Gundlach H."/>
            <person name="Zhou S."/>
            <person name="Mudge J."/>
            <person name="Bharti A.K."/>
            <person name="Murray J.D."/>
            <person name="Naoumkina M.A."/>
            <person name="Rosen B."/>
            <person name="Silverstein K.A."/>
            <person name="Tang H."/>
            <person name="Rombauts S."/>
            <person name="Zhao P.X."/>
            <person name="Zhou P."/>
            <person name="Barbe V."/>
            <person name="Bardou P."/>
            <person name="Bechner M."/>
            <person name="Bellec A."/>
            <person name="Berger A."/>
            <person name="Berges H."/>
            <person name="Bidwell S."/>
            <person name="Bisseling T."/>
            <person name="Choisne N."/>
            <person name="Couloux A."/>
            <person name="Denny R."/>
            <person name="Deshpande S."/>
            <person name="Dai X."/>
            <person name="Doyle J.J."/>
            <person name="Dudez A.M."/>
            <person name="Farmer A.D."/>
            <person name="Fouteau S."/>
            <person name="Franken C."/>
            <person name="Gibelin C."/>
            <person name="Gish J."/>
            <person name="Goldstein S."/>
            <person name="Gonzalez A.J."/>
            <person name="Green P.J."/>
            <person name="Hallab A."/>
            <person name="Hartog M."/>
            <person name="Hua A."/>
            <person name="Humphray S.J."/>
            <person name="Jeong D.H."/>
            <person name="Jing Y."/>
            <person name="Jocker A."/>
            <person name="Kenton S.M."/>
            <person name="Kim D.J."/>
            <person name="Klee K."/>
            <person name="Lai H."/>
            <person name="Lang C."/>
            <person name="Lin S."/>
            <person name="Macmil S.L."/>
            <person name="Magdelenat G."/>
            <person name="Matthews L."/>
            <person name="McCorrison J."/>
            <person name="Monaghan E.L."/>
            <person name="Mun J.H."/>
            <person name="Najar F.Z."/>
            <person name="Nicholson C."/>
            <person name="Noirot C."/>
            <person name="O'Bleness M."/>
            <person name="Paule C.R."/>
            <person name="Poulain J."/>
            <person name="Prion F."/>
            <person name="Qin B."/>
            <person name="Qu C."/>
            <person name="Retzel E.F."/>
            <person name="Riddle C."/>
            <person name="Sallet E."/>
            <person name="Samain S."/>
            <person name="Samson N."/>
            <person name="Sanders I."/>
            <person name="Saurat O."/>
            <person name="Scarpelli C."/>
            <person name="Schiex T."/>
            <person name="Segurens B."/>
            <person name="Severin A.J."/>
            <person name="Sherrier D.J."/>
            <person name="Shi R."/>
            <person name="Sims S."/>
            <person name="Singer S.R."/>
            <person name="Sinharoy S."/>
            <person name="Sterck L."/>
            <person name="Viollet A."/>
            <person name="Wang B.B."/>
            <person name="Wang K."/>
            <person name="Wang M."/>
            <person name="Wang X."/>
            <person name="Warfsmann J."/>
            <person name="Weissenbach J."/>
            <person name="White D.D."/>
            <person name="White J.D."/>
            <person name="Wiley G.B."/>
            <person name="Wincker P."/>
            <person name="Xing Y."/>
            <person name="Yang L."/>
            <person name="Yao Z."/>
            <person name="Ying F."/>
            <person name="Zhai J."/>
            <person name="Zhou L."/>
            <person name="Zuber A."/>
            <person name="Denarie J."/>
            <person name="Dixon R.A."/>
            <person name="May G.D."/>
            <person name="Schwartz D.C."/>
            <person name="Rogers J."/>
            <person name="Quetier F."/>
            <person name="Town C.D."/>
            <person name="Roe B.A."/>
        </authorList>
    </citation>
    <scope>NUCLEOTIDE SEQUENCE [LARGE SCALE GENOMIC DNA]</scope>
    <source>
        <strain evidence="2">A17</strain>
        <strain evidence="4 5">cv. Jemalong A17</strain>
    </source>
</reference>
<dbReference type="Gramene" id="rna40572">
    <property type="protein sequence ID" value="RHN46129.1"/>
    <property type="gene ID" value="gene40572"/>
</dbReference>
<accession>A0A072UAQ9</accession>
<protein>
    <submittedName>
        <fullName evidence="2">F-box protein interaction domain protein</fullName>
    </submittedName>
    <submittedName>
        <fullName evidence="3">Putative F-box domain-containing protein</fullName>
    </submittedName>
</protein>
<dbReference type="EnsemblPlants" id="KEH22900">
    <property type="protein sequence ID" value="KEH22900"/>
    <property type="gene ID" value="MTR_7g062100"/>
</dbReference>
<dbReference type="EMBL" id="PSQE01000007">
    <property type="protein sequence ID" value="RHN46129.1"/>
    <property type="molecule type" value="Genomic_DNA"/>
</dbReference>
<dbReference type="Proteomes" id="UP000265566">
    <property type="component" value="Chromosome 7"/>
</dbReference>
<dbReference type="InterPro" id="IPR036047">
    <property type="entry name" value="F-box-like_dom_sf"/>
</dbReference>
<evidence type="ECO:0000313" key="5">
    <source>
        <dbReference type="Proteomes" id="UP000002051"/>
    </source>
</evidence>
<evidence type="ECO:0000313" key="3">
    <source>
        <dbReference type="EMBL" id="RHN46129.1"/>
    </source>
</evidence>
<dbReference type="PROSITE" id="PS50181">
    <property type="entry name" value="FBOX"/>
    <property type="match status" value="1"/>
</dbReference>
<dbReference type="InterPro" id="IPR001810">
    <property type="entry name" value="F-box_dom"/>
</dbReference>
<dbReference type="PANTHER" id="PTHR31672:SF13">
    <property type="entry name" value="F-BOX PROTEIN CPR30-LIKE"/>
    <property type="match status" value="1"/>
</dbReference>